<reference evidence="1 2" key="1">
    <citation type="submission" date="2020-08" db="EMBL/GenBank/DDBJ databases">
        <title>Genomic Encyclopedia of Type Strains, Phase IV (KMG-IV): sequencing the most valuable type-strain genomes for metagenomic binning, comparative biology and taxonomic classification.</title>
        <authorList>
            <person name="Goeker M."/>
        </authorList>
    </citation>
    <scope>NUCLEOTIDE SEQUENCE [LARGE SCALE GENOMIC DNA]</scope>
    <source>
        <strain evidence="1 2">DSM 26575</strain>
    </source>
</reference>
<sequence length="86" mass="9080">MPSSTACALAATSQPNSLPRFTIGRSKGGGWVVQDRDGRVGGLFISEHAALHFASDECDHDAAQIAIIRSLTLLPFGRPDGGEHVH</sequence>
<evidence type="ECO:0000313" key="1">
    <source>
        <dbReference type="EMBL" id="MBB3964008.1"/>
    </source>
</evidence>
<proteinExistence type="predicted"/>
<dbReference type="EMBL" id="JACIDW010000003">
    <property type="protein sequence ID" value="MBB3964008.1"/>
    <property type="molecule type" value="Genomic_DNA"/>
</dbReference>
<evidence type="ECO:0000313" key="2">
    <source>
        <dbReference type="Proteomes" id="UP000582090"/>
    </source>
</evidence>
<gene>
    <name evidence="1" type="ORF">GGQ67_001647</name>
</gene>
<keyword evidence="2" id="KW-1185">Reference proteome</keyword>
<name>A0A7W6CRV3_9HYPH</name>
<dbReference type="Proteomes" id="UP000582090">
    <property type="component" value="Unassembled WGS sequence"/>
</dbReference>
<dbReference type="RefSeq" id="WP_183899657.1">
    <property type="nucleotide sequence ID" value="NZ_JACIDW010000003.1"/>
</dbReference>
<comment type="caution">
    <text evidence="1">The sequence shown here is derived from an EMBL/GenBank/DDBJ whole genome shotgun (WGS) entry which is preliminary data.</text>
</comment>
<accession>A0A7W6CRV3</accession>
<organism evidence="1 2">
    <name type="scientific">Rhizobium metallidurans</name>
    <dbReference type="NCBI Taxonomy" id="1265931"/>
    <lineage>
        <taxon>Bacteria</taxon>
        <taxon>Pseudomonadati</taxon>
        <taxon>Pseudomonadota</taxon>
        <taxon>Alphaproteobacteria</taxon>
        <taxon>Hyphomicrobiales</taxon>
        <taxon>Rhizobiaceae</taxon>
        <taxon>Rhizobium/Agrobacterium group</taxon>
        <taxon>Rhizobium</taxon>
    </lineage>
</organism>
<dbReference type="AlphaFoldDB" id="A0A7W6CRV3"/>
<protein>
    <submittedName>
        <fullName evidence="1">Uncharacterized protein</fullName>
    </submittedName>
</protein>